<feature type="transmembrane region" description="Helical" evidence="1">
    <location>
        <begin position="392"/>
        <end position="414"/>
    </location>
</feature>
<dbReference type="Pfam" id="PF13231">
    <property type="entry name" value="PMT_2"/>
    <property type="match status" value="1"/>
</dbReference>
<feature type="transmembrane region" description="Helical" evidence="1">
    <location>
        <begin position="96"/>
        <end position="115"/>
    </location>
</feature>
<name>A0A9D6UYQ5_9BACT</name>
<dbReference type="Proteomes" id="UP000807825">
    <property type="component" value="Unassembled WGS sequence"/>
</dbReference>
<dbReference type="InterPro" id="IPR038731">
    <property type="entry name" value="RgtA/B/C-like"/>
</dbReference>
<gene>
    <name evidence="3" type="ORF">HY912_05120</name>
</gene>
<feature type="transmembrane region" description="Helical" evidence="1">
    <location>
        <begin position="305"/>
        <end position="326"/>
    </location>
</feature>
<feature type="transmembrane region" description="Helical" evidence="1">
    <location>
        <begin position="143"/>
        <end position="161"/>
    </location>
</feature>
<protein>
    <recommendedName>
        <fullName evidence="2">Glycosyltransferase RgtA/B/C/D-like domain-containing protein</fullName>
    </recommendedName>
</protein>
<keyword evidence="1" id="KW-1133">Transmembrane helix</keyword>
<feature type="transmembrane region" description="Helical" evidence="1">
    <location>
        <begin position="39"/>
        <end position="60"/>
    </location>
</feature>
<feature type="transmembrane region" description="Helical" evidence="1">
    <location>
        <begin position="167"/>
        <end position="186"/>
    </location>
</feature>
<evidence type="ECO:0000259" key="2">
    <source>
        <dbReference type="Pfam" id="PF13231"/>
    </source>
</evidence>
<feature type="domain" description="Glycosyltransferase RgtA/B/C/D-like" evidence="2">
    <location>
        <begin position="95"/>
        <end position="264"/>
    </location>
</feature>
<evidence type="ECO:0000313" key="4">
    <source>
        <dbReference type="Proteomes" id="UP000807825"/>
    </source>
</evidence>
<comment type="caution">
    <text evidence="3">The sequence shown here is derived from an EMBL/GenBank/DDBJ whole genome shotgun (WGS) entry which is preliminary data.</text>
</comment>
<organism evidence="3 4">
    <name type="scientific">Desulfomonile tiedjei</name>
    <dbReference type="NCBI Taxonomy" id="2358"/>
    <lineage>
        <taxon>Bacteria</taxon>
        <taxon>Pseudomonadati</taxon>
        <taxon>Thermodesulfobacteriota</taxon>
        <taxon>Desulfomonilia</taxon>
        <taxon>Desulfomonilales</taxon>
        <taxon>Desulfomonilaceae</taxon>
        <taxon>Desulfomonile</taxon>
    </lineage>
</organism>
<feature type="transmembrane region" description="Helical" evidence="1">
    <location>
        <begin position="216"/>
        <end position="233"/>
    </location>
</feature>
<proteinExistence type="predicted"/>
<feature type="transmembrane region" description="Helical" evidence="1">
    <location>
        <begin position="193"/>
        <end position="210"/>
    </location>
</feature>
<keyword evidence="1" id="KW-0812">Transmembrane</keyword>
<accession>A0A9D6UYQ5</accession>
<sequence length="576" mass="64614">MCYPDYKPDWPQFRNMPIQKQIQQAQKNTEEIPACEHTLGMGISSLTVAAFAFFFCWACGQRGLFASDQSIVFDGGYRILSGQVPFRDFVSPNGPISFLAQAGFFGLFGVSFFSYLLHSAAANAVAALSAIYIIRVLFPTRPYLSASAGVLTAIWFYPPFGTPYPEHTAFLLGFPALTLIVAVLVAKSTRHRLRNPIIVLSGILAALAFLSKQNAGVLISLACLGLILASCYWKHEGRHNLYPVIVFVVGFSASLAVFVIWLYWHSDPPLFFKYFLEVPFDLGLSRAQSLLVGLKRMLIPFEHPVLRFALYCSAALWVCVVVAFFGPYDLQRTKRHKAAITLLPLLLMIQSLMIPTMNNAVIYMVPFTGIIVAISFGLTRELLLPLVRVQPLVVWAAFVCLGFGLALTGSEISWNRREILFSASIFRSVPVNGLRDLKWGEPTTIRNWQISVSDVASLVNHLTAQGTPFLIFPDFTMLYGIVGRLNPQPVCWFHPGVTYSAHGDPLLDRWIVSELQGNKIGVVVLERCAWLGLDLLDDFSLTKMFIQNEFRLVRRIGPWEVFHRHPKENLQIEQER</sequence>
<evidence type="ECO:0000313" key="3">
    <source>
        <dbReference type="EMBL" id="MBI5248856.1"/>
    </source>
</evidence>
<dbReference type="AlphaFoldDB" id="A0A9D6UYQ5"/>
<reference evidence="3" key="1">
    <citation type="submission" date="2020-07" db="EMBL/GenBank/DDBJ databases">
        <title>Huge and variable diversity of episymbiotic CPR bacteria and DPANN archaea in groundwater ecosystems.</title>
        <authorList>
            <person name="He C.Y."/>
            <person name="Keren R."/>
            <person name="Whittaker M."/>
            <person name="Farag I.F."/>
            <person name="Doudna J."/>
            <person name="Cate J.H.D."/>
            <person name="Banfield J.F."/>
        </authorList>
    </citation>
    <scope>NUCLEOTIDE SEQUENCE</scope>
    <source>
        <strain evidence="3">NC_groundwater_1664_Pr3_B-0.1um_52_9</strain>
    </source>
</reference>
<feature type="transmembrane region" description="Helical" evidence="1">
    <location>
        <begin position="360"/>
        <end position="380"/>
    </location>
</feature>
<feature type="transmembrane region" description="Helical" evidence="1">
    <location>
        <begin position="338"/>
        <end position="354"/>
    </location>
</feature>
<dbReference type="EMBL" id="JACRDE010000150">
    <property type="protein sequence ID" value="MBI5248856.1"/>
    <property type="molecule type" value="Genomic_DNA"/>
</dbReference>
<feature type="transmembrane region" description="Helical" evidence="1">
    <location>
        <begin position="240"/>
        <end position="264"/>
    </location>
</feature>
<keyword evidence="1" id="KW-0472">Membrane</keyword>
<evidence type="ECO:0000256" key="1">
    <source>
        <dbReference type="SAM" id="Phobius"/>
    </source>
</evidence>